<evidence type="ECO:0000313" key="2">
    <source>
        <dbReference type="EMBL" id="RIT28601.1"/>
    </source>
</evidence>
<dbReference type="InterPro" id="IPR041657">
    <property type="entry name" value="HTH_17"/>
</dbReference>
<dbReference type="InterPro" id="IPR010093">
    <property type="entry name" value="SinI_DNA-bd"/>
</dbReference>
<accession>A0ABD7HGJ5</accession>
<comment type="caution">
    <text evidence="2">The sequence shown here is derived from an EMBL/GenBank/DDBJ whole genome shotgun (WGS) entry which is preliminary data.</text>
</comment>
<dbReference type="InterPro" id="IPR009061">
    <property type="entry name" value="DNA-bd_dom_put_sf"/>
</dbReference>
<dbReference type="EMBL" id="QXBN01000054">
    <property type="protein sequence ID" value="RIT28601.1"/>
    <property type="molecule type" value="Genomic_DNA"/>
</dbReference>
<dbReference type="NCBIfam" id="TIGR01764">
    <property type="entry name" value="excise"/>
    <property type="match status" value="1"/>
</dbReference>
<evidence type="ECO:0000259" key="1">
    <source>
        <dbReference type="Pfam" id="PF12728"/>
    </source>
</evidence>
<dbReference type="SUPFAM" id="SSF46955">
    <property type="entry name" value="Putative DNA-binding domain"/>
    <property type="match status" value="1"/>
</dbReference>
<protein>
    <submittedName>
        <fullName evidence="2">DNA-binding protein</fullName>
    </submittedName>
</protein>
<dbReference type="AlphaFoldDB" id="A0ABD7HGJ5"/>
<sequence>MSIPTRYLSTAEAADYMGVSKNTLRSYVAKKIIPAHRVGTRLLKFDRIELDEVIKSLGR</sequence>
<organism evidence="2 3">
    <name type="scientific">Mycobacteroides abscessus</name>
    <dbReference type="NCBI Taxonomy" id="36809"/>
    <lineage>
        <taxon>Bacteria</taxon>
        <taxon>Bacillati</taxon>
        <taxon>Actinomycetota</taxon>
        <taxon>Actinomycetes</taxon>
        <taxon>Mycobacteriales</taxon>
        <taxon>Mycobacteriaceae</taxon>
        <taxon>Mycobacteroides</taxon>
    </lineage>
</organism>
<dbReference type="Proteomes" id="UP000284557">
    <property type="component" value="Unassembled WGS sequence"/>
</dbReference>
<keyword evidence="2" id="KW-0238">DNA-binding</keyword>
<dbReference type="GO" id="GO:0003677">
    <property type="term" value="F:DNA binding"/>
    <property type="evidence" value="ECO:0007669"/>
    <property type="project" value="UniProtKB-KW"/>
</dbReference>
<gene>
    <name evidence="2" type="ORF">D2E76_27530</name>
</gene>
<reference evidence="2 3" key="1">
    <citation type="submission" date="2018-08" db="EMBL/GenBank/DDBJ databases">
        <title>Linezolid Resistance in Mycobacterium abscessus: MIC Distribution and Comprehensive Investigation of Resistance Mechanisms.</title>
        <authorList>
            <person name="Ye M."/>
            <person name="Xu L."/>
            <person name="Zou Y."/>
            <person name="Li B."/>
            <person name="Guo Q."/>
            <person name="Zhang Y."/>
            <person name="Zhan M."/>
            <person name="Xu B."/>
            <person name="Yu F."/>
            <person name="Zhang Z."/>
            <person name="Chu H."/>
        </authorList>
    </citation>
    <scope>NUCLEOTIDE SEQUENCE [LARGE SCALE GENOMIC DNA]</scope>
    <source>
        <strain evidence="2 3">G143</strain>
    </source>
</reference>
<proteinExistence type="predicted"/>
<name>A0ABD7HGJ5_9MYCO</name>
<evidence type="ECO:0000313" key="3">
    <source>
        <dbReference type="Proteomes" id="UP000284557"/>
    </source>
</evidence>
<dbReference type="Pfam" id="PF12728">
    <property type="entry name" value="HTH_17"/>
    <property type="match status" value="1"/>
</dbReference>
<feature type="domain" description="Helix-turn-helix" evidence="1">
    <location>
        <begin position="7"/>
        <end position="56"/>
    </location>
</feature>
<dbReference type="RefSeq" id="WP_119596633.1">
    <property type="nucleotide sequence ID" value="NZ_QXBN01000054.1"/>
</dbReference>